<organism evidence="1">
    <name type="scientific">Magnetococcus massalia (strain MO-1)</name>
    <dbReference type="NCBI Taxonomy" id="451514"/>
    <lineage>
        <taxon>Bacteria</taxon>
        <taxon>Pseudomonadati</taxon>
        <taxon>Pseudomonadota</taxon>
        <taxon>Magnetococcia</taxon>
        <taxon>Magnetococcales</taxon>
        <taxon>Magnetococcaceae</taxon>
        <taxon>Magnetococcus</taxon>
    </lineage>
</organism>
<accession>A0A1S7LMG7</accession>
<reference evidence="1" key="1">
    <citation type="submission" date="2015-04" db="EMBL/GenBank/DDBJ databases">
        <authorList>
            <person name="Syromyatnikov M.Y."/>
            <person name="Popov V.N."/>
        </authorList>
    </citation>
    <scope>NUCLEOTIDE SEQUENCE</scope>
    <source>
        <strain evidence="1">MO-1</strain>
    </source>
</reference>
<sequence length="130" mass="15388">MSMSEGSSLIEVPAGRRRERDGSQRYWYRSAQMELFIWVMTQDKVMSFQWVYARVPCEQVIHWQGESLRHYGVDEGEQTPLRNDAPLFIGSDPFDWSMLCEHFQQATQEIRPSWQAQILQILRQENNHAP</sequence>
<protein>
    <submittedName>
        <fullName evidence="1">Uncharacterized protein</fullName>
    </submittedName>
</protein>
<dbReference type="EMBL" id="LO017727">
    <property type="protein sequence ID" value="CRH07317.1"/>
    <property type="molecule type" value="Genomic_DNA"/>
</dbReference>
<evidence type="ECO:0000313" key="1">
    <source>
        <dbReference type="EMBL" id="CRH07317.1"/>
    </source>
</evidence>
<gene>
    <name evidence="1" type="ORF">MAGMO_3177</name>
</gene>
<name>A0A1S7LMG7_MAGMO</name>
<dbReference type="AlphaFoldDB" id="A0A1S7LMG7"/>
<proteinExistence type="predicted"/>